<dbReference type="PROSITE" id="PS50887">
    <property type="entry name" value="GGDEF"/>
    <property type="match status" value="1"/>
</dbReference>
<evidence type="ECO:0000259" key="1">
    <source>
        <dbReference type="PROSITE" id="PS50887"/>
    </source>
</evidence>
<evidence type="ECO:0000313" key="3">
    <source>
        <dbReference type="Proteomes" id="UP000612808"/>
    </source>
</evidence>
<dbReference type="InterPro" id="IPR029787">
    <property type="entry name" value="Nucleotide_cyclase"/>
</dbReference>
<accession>A0A8J3J5W7</accession>
<reference evidence="2" key="1">
    <citation type="submission" date="2021-01" db="EMBL/GenBank/DDBJ databases">
        <title>Whole genome shotgun sequence of Actinocatenispora rupis NBRC 107355.</title>
        <authorList>
            <person name="Komaki H."/>
            <person name="Tamura T."/>
        </authorList>
    </citation>
    <scope>NUCLEOTIDE SEQUENCE</scope>
    <source>
        <strain evidence="2">NBRC 107355</strain>
    </source>
</reference>
<dbReference type="Pfam" id="PF13188">
    <property type="entry name" value="PAS_8"/>
    <property type="match status" value="1"/>
</dbReference>
<proteinExistence type="predicted"/>
<dbReference type="InterPro" id="IPR043128">
    <property type="entry name" value="Rev_trsase/Diguanyl_cyclase"/>
</dbReference>
<dbReference type="Gene3D" id="3.30.450.20">
    <property type="entry name" value="PAS domain"/>
    <property type="match status" value="1"/>
</dbReference>
<dbReference type="Gene3D" id="3.30.70.270">
    <property type="match status" value="1"/>
</dbReference>
<dbReference type="SMART" id="SM00267">
    <property type="entry name" value="GGDEF"/>
    <property type="match status" value="1"/>
</dbReference>
<dbReference type="AlphaFoldDB" id="A0A8J3J5W7"/>
<dbReference type="SUPFAM" id="SSF55073">
    <property type="entry name" value="Nucleotide cyclase"/>
    <property type="match status" value="1"/>
</dbReference>
<dbReference type="PANTHER" id="PTHR44757">
    <property type="entry name" value="DIGUANYLATE CYCLASE DGCP"/>
    <property type="match status" value="1"/>
</dbReference>
<dbReference type="EMBL" id="BOMB01000009">
    <property type="protein sequence ID" value="GID10737.1"/>
    <property type="molecule type" value="Genomic_DNA"/>
</dbReference>
<organism evidence="2 3">
    <name type="scientific">Actinocatenispora rupis</name>
    <dbReference type="NCBI Taxonomy" id="519421"/>
    <lineage>
        <taxon>Bacteria</taxon>
        <taxon>Bacillati</taxon>
        <taxon>Actinomycetota</taxon>
        <taxon>Actinomycetes</taxon>
        <taxon>Micromonosporales</taxon>
        <taxon>Micromonosporaceae</taxon>
        <taxon>Actinocatenispora</taxon>
    </lineage>
</organism>
<dbReference type="InterPro" id="IPR000160">
    <property type="entry name" value="GGDEF_dom"/>
</dbReference>
<dbReference type="InterPro" id="IPR052155">
    <property type="entry name" value="Biofilm_reg_signaling"/>
</dbReference>
<comment type="caution">
    <text evidence="2">The sequence shown here is derived from an EMBL/GenBank/DDBJ whole genome shotgun (WGS) entry which is preliminary data.</text>
</comment>
<gene>
    <name evidence="2" type="ORF">Aru02nite_16260</name>
</gene>
<dbReference type="CDD" id="cd01949">
    <property type="entry name" value="GGDEF"/>
    <property type="match status" value="1"/>
</dbReference>
<keyword evidence="3" id="KW-1185">Reference proteome</keyword>
<dbReference type="SUPFAM" id="SSF55785">
    <property type="entry name" value="PYP-like sensor domain (PAS domain)"/>
    <property type="match status" value="1"/>
</dbReference>
<dbReference type="Pfam" id="PF00990">
    <property type="entry name" value="GGDEF"/>
    <property type="match status" value="1"/>
</dbReference>
<sequence length="296" mass="31757">MSLLVPGENADAAPMPVAPARLFDALVESSPHAIALYALRTGIIDYVNLGMVALTGLSRASLVGARMRDLLTEVQPAGTGYCDGRLNGQYGLALPTGRHRTIEVRTELIALAGGHYGQMIAWDVTAQAGIQRELAYRATHDGLTGLANEAAALAYLSSSLRHLRGDRARSVAVIYLDLNGFKRINDTYGHQVGDEILARAAARLDAVTRTGDLAARLHGDEFVVVCTVLNTIHAAHIVDRIRSTLREPYEVGGTQLRAPASIGVAVAVDPAVNAEALMRCADQRMYTDKRHAMRIA</sequence>
<evidence type="ECO:0000313" key="2">
    <source>
        <dbReference type="EMBL" id="GID10737.1"/>
    </source>
</evidence>
<dbReference type="InterPro" id="IPR035965">
    <property type="entry name" value="PAS-like_dom_sf"/>
</dbReference>
<dbReference type="PANTHER" id="PTHR44757:SF2">
    <property type="entry name" value="BIOFILM ARCHITECTURE MAINTENANCE PROTEIN MBAA"/>
    <property type="match status" value="1"/>
</dbReference>
<dbReference type="Proteomes" id="UP000612808">
    <property type="component" value="Unassembled WGS sequence"/>
</dbReference>
<name>A0A8J3J5W7_9ACTN</name>
<dbReference type="RefSeq" id="WP_203656205.1">
    <property type="nucleotide sequence ID" value="NZ_BAAAZM010000003.1"/>
</dbReference>
<protein>
    <recommendedName>
        <fullName evidence="1">GGDEF domain-containing protein</fullName>
    </recommendedName>
</protein>
<feature type="domain" description="GGDEF" evidence="1">
    <location>
        <begin position="169"/>
        <end position="296"/>
    </location>
</feature>
<dbReference type="NCBIfam" id="TIGR00254">
    <property type="entry name" value="GGDEF"/>
    <property type="match status" value="1"/>
</dbReference>
<dbReference type="InterPro" id="IPR000014">
    <property type="entry name" value="PAS"/>
</dbReference>